<comment type="caution">
    <text evidence="2">The sequence shown here is derived from an EMBL/GenBank/DDBJ whole genome shotgun (WGS) entry which is preliminary data.</text>
</comment>
<evidence type="ECO:0000313" key="1">
    <source>
        <dbReference type="EMBL" id="KRY01537.1"/>
    </source>
</evidence>
<dbReference type="AlphaFoldDB" id="A0A0V1G189"/>
<name>A0A0V1G189_TRIPS</name>
<evidence type="ECO:0000313" key="2">
    <source>
        <dbReference type="EMBL" id="KRY91977.1"/>
    </source>
</evidence>
<dbReference type="Pfam" id="PF16065">
    <property type="entry name" value="DUF4807"/>
    <property type="match status" value="1"/>
</dbReference>
<dbReference type="PANTHER" id="PTHR36693">
    <property type="entry name" value="GH02722P"/>
    <property type="match status" value="1"/>
</dbReference>
<keyword evidence="4" id="KW-1185">Reference proteome</keyword>
<dbReference type="Proteomes" id="UP000054815">
    <property type="component" value="Unassembled WGS sequence"/>
</dbReference>
<accession>A0A0V1G189</accession>
<dbReference type="EMBL" id="JYDU01000002">
    <property type="protein sequence ID" value="KRY01537.1"/>
    <property type="molecule type" value="Genomic_DNA"/>
</dbReference>
<reference evidence="3 4" key="1">
    <citation type="submission" date="2015-01" db="EMBL/GenBank/DDBJ databases">
        <title>Evolution of Trichinella species and genotypes.</title>
        <authorList>
            <person name="Korhonen P.K."/>
            <person name="Edoardo P."/>
            <person name="Giuseppe L.R."/>
            <person name="Gasser R.B."/>
        </authorList>
    </citation>
    <scope>NUCLEOTIDE SEQUENCE [LARGE SCALE GENOMIC DNA]</scope>
    <source>
        <strain evidence="1">ISS141</strain>
        <strain evidence="2">ISS470</strain>
    </source>
</reference>
<organism evidence="2 4">
    <name type="scientific">Trichinella pseudospiralis</name>
    <name type="common">Parasitic roundworm</name>
    <dbReference type="NCBI Taxonomy" id="6337"/>
    <lineage>
        <taxon>Eukaryota</taxon>
        <taxon>Metazoa</taxon>
        <taxon>Ecdysozoa</taxon>
        <taxon>Nematoda</taxon>
        <taxon>Enoplea</taxon>
        <taxon>Dorylaimia</taxon>
        <taxon>Trichinellida</taxon>
        <taxon>Trichinellidae</taxon>
        <taxon>Trichinella</taxon>
    </lineage>
</organism>
<dbReference type="OrthoDB" id="121932at2759"/>
<dbReference type="PANTHER" id="PTHR36693:SF1">
    <property type="entry name" value="GH02722P"/>
    <property type="match status" value="1"/>
</dbReference>
<dbReference type="Proteomes" id="UP000054995">
    <property type="component" value="Unassembled WGS sequence"/>
</dbReference>
<dbReference type="InterPro" id="IPR032072">
    <property type="entry name" value="DUF4807"/>
</dbReference>
<evidence type="ECO:0000313" key="3">
    <source>
        <dbReference type="Proteomes" id="UP000054815"/>
    </source>
</evidence>
<protein>
    <submittedName>
        <fullName evidence="2">Uncharacterized protein</fullName>
    </submittedName>
</protein>
<dbReference type="EMBL" id="JYDT01000010">
    <property type="protein sequence ID" value="KRY91977.1"/>
    <property type="molecule type" value="Genomic_DNA"/>
</dbReference>
<proteinExistence type="predicted"/>
<sequence>MERMRFVILGFLNPYHWDVKVLIDEFLEWKDFESLPPSEMKALADAFNANVRLNAGASSSGHLVKKIKVPGRLYRRFICCLRNTYLFNQIIFHWTSFEKSDESSNTCWLICRIYNPELYFDMRGSLMMMSFLNYHLELEKLMWSLSTFGGAFSAYGDYFEDFAVKASAISVKQLEIAMKLGNPVLISRCKLYLSLSLIQRGYFRLAKHIIREQFKLWKNVEVSDGNLIRKICQGIWTRLNNEKRRRMHSVQ</sequence>
<gene>
    <name evidence="2" type="primary">F58A4.6</name>
    <name evidence="2" type="ORF">T4D_14266</name>
    <name evidence="1" type="ORF">T4E_7071</name>
</gene>
<evidence type="ECO:0000313" key="4">
    <source>
        <dbReference type="Proteomes" id="UP000054995"/>
    </source>
</evidence>
<dbReference type="STRING" id="6337.A0A0V1G189"/>